<comment type="function">
    <text evidence="1">Alpha-L-fucosidase is responsible for hydrolyzing the alpha-1,6-linked fucose joined to the reducing-end N-acetylglucosamine of the carbohydrate moieties of glycoproteins.</text>
</comment>
<dbReference type="GO" id="GO:0016139">
    <property type="term" value="P:glycoside catabolic process"/>
    <property type="evidence" value="ECO:0007669"/>
    <property type="project" value="TreeGrafter"/>
</dbReference>
<dbReference type="InterPro" id="IPR057739">
    <property type="entry name" value="Glyco_hydro_29_N"/>
</dbReference>
<name>A0A5B8UJ04_9BACT</name>
<keyword evidence="5" id="KW-0378">Hydrolase</keyword>
<evidence type="ECO:0000259" key="10">
    <source>
        <dbReference type="Pfam" id="PF16757"/>
    </source>
</evidence>
<dbReference type="GO" id="GO:0004560">
    <property type="term" value="F:alpha-L-fucosidase activity"/>
    <property type="evidence" value="ECO:0007669"/>
    <property type="project" value="InterPro"/>
</dbReference>
<dbReference type="Proteomes" id="UP000321204">
    <property type="component" value="Chromosome"/>
</dbReference>
<dbReference type="PANTHER" id="PTHR10030">
    <property type="entry name" value="ALPHA-L-FUCOSIDASE"/>
    <property type="match status" value="1"/>
</dbReference>
<dbReference type="EC" id="3.2.1.51" evidence="3"/>
<dbReference type="Gene3D" id="2.60.40.1180">
    <property type="entry name" value="Golgi alpha-mannosidase II"/>
    <property type="match status" value="1"/>
</dbReference>
<keyword evidence="12" id="KW-1185">Reference proteome</keyword>
<dbReference type="RefSeq" id="WP_146786237.1">
    <property type="nucleotide sequence ID" value="NZ_BAABIO010000001.1"/>
</dbReference>
<dbReference type="Gene3D" id="3.20.20.80">
    <property type="entry name" value="Glycosidases"/>
    <property type="match status" value="1"/>
</dbReference>
<protein>
    <recommendedName>
        <fullName evidence="3">alpha-L-fucosidase</fullName>
        <ecNumber evidence="3">3.2.1.51</ecNumber>
    </recommendedName>
</protein>
<dbReference type="InterPro" id="IPR000933">
    <property type="entry name" value="Glyco_hydro_29"/>
</dbReference>
<dbReference type="SUPFAM" id="SSF51445">
    <property type="entry name" value="(Trans)glycosidases"/>
    <property type="match status" value="1"/>
</dbReference>
<comment type="similarity">
    <text evidence="2">Belongs to the glycosyl hydrolase 29 family.</text>
</comment>
<dbReference type="Pfam" id="PF16757">
    <property type="entry name" value="Fucosidase_C"/>
    <property type="match status" value="1"/>
</dbReference>
<feature type="site" description="May be important for catalysis" evidence="7">
    <location>
        <position position="293"/>
    </location>
</feature>
<feature type="domain" description="Glycoside hydrolase family 29 N-terminal" evidence="9">
    <location>
        <begin position="23"/>
        <end position="361"/>
    </location>
</feature>
<reference evidence="11 12" key="1">
    <citation type="journal article" date="2015" name="Int. J. Syst. Evol. Microbiol.">
        <title>Flavisolibacter ginsenosidimutans sp. nov., with ginsenoside-converting activity isolated from soil used for cultivating ginseng.</title>
        <authorList>
            <person name="Zhao Y."/>
            <person name="Liu Q."/>
            <person name="Kang M.S."/>
            <person name="Jin F."/>
            <person name="Yu H."/>
            <person name="Im W.T."/>
        </authorList>
    </citation>
    <scope>NUCLEOTIDE SEQUENCE [LARGE SCALE GENOMIC DNA]</scope>
    <source>
        <strain evidence="11 12">Gsoil 636</strain>
    </source>
</reference>
<evidence type="ECO:0000256" key="4">
    <source>
        <dbReference type="ARBA" id="ARBA00022729"/>
    </source>
</evidence>
<dbReference type="KEGG" id="fgg:FSB75_09615"/>
<dbReference type="InterPro" id="IPR016286">
    <property type="entry name" value="FUC_metazoa-typ"/>
</dbReference>
<dbReference type="GO" id="GO:0006004">
    <property type="term" value="P:fucose metabolic process"/>
    <property type="evidence" value="ECO:0007669"/>
    <property type="project" value="InterPro"/>
</dbReference>
<evidence type="ECO:0000256" key="3">
    <source>
        <dbReference type="ARBA" id="ARBA00012662"/>
    </source>
</evidence>
<evidence type="ECO:0000256" key="8">
    <source>
        <dbReference type="SAM" id="SignalP"/>
    </source>
</evidence>
<feature type="chain" id="PRO_5022821715" description="alpha-L-fucosidase" evidence="8">
    <location>
        <begin position="24"/>
        <end position="476"/>
    </location>
</feature>
<dbReference type="Pfam" id="PF01120">
    <property type="entry name" value="Alpha_L_fucos"/>
    <property type="match status" value="1"/>
</dbReference>
<dbReference type="EMBL" id="CP042433">
    <property type="protein sequence ID" value="QEC56139.1"/>
    <property type="molecule type" value="Genomic_DNA"/>
</dbReference>
<dbReference type="InterPro" id="IPR013780">
    <property type="entry name" value="Glyco_hydro_b"/>
</dbReference>
<proteinExistence type="inferred from homology"/>
<organism evidence="11 12">
    <name type="scientific">Flavisolibacter ginsenosidimutans</name>
    <dbReference type="NCBI Taxonomy" id="661481"/>
    <lineage>
        <taxon>Bacteria</taxon>
        <taxon>Pseudomonadati</taxon>
        <taxon>Bacteroidota</taxon>
        <taxon>Chitinophagia</taxon>
        <taxon>Chitinophagales</taxon>
        <taxon>Chitinophagaceae</taxon>
        <taxon>Flavisolibacter</taxon>
    </lineage>
</organism>
<keyword evidence="4 8" id="KW-0732">Signal</keyword>
<gene>
    <name evidence="11" type="ORF">FSB75_09615</name>
</gene>
<evidence type="ECO:0000259" key="9">
    <source>
        <dbReference type="Pfam" id="PF01120"/>
    </source>
</evidence>
<sequence length="476" mass="53135">MKKFFLLLLTVALLAQTSFSQNAARDARMEWWRDARFGMFIHWGVYSVPAGTYNGHQVNRIGEWIMNRGKIPVAEYQAYAKKFNPVLYNPDEWVRMAKDAGMKYIVITAKHHDGFAMFKSNASKWNIADATPYGKDVLKPLAAACKKYGIKLGFYYSQAQDWNNPGGAVARKPATEGWANPDSAKIDAYTAAHNGHWDPAQETKTMSQYMDDVAVPQVKELLTNYGDVAVLWWDTPTNMTDEYAAKLDALLKLQPNIITNDRLKRPNYPGDYKTPEQRIPNLSELDGKDWETCMTMNETWGYKSYAHNWKSTETLVRNLIDIASKGGNYLLNVGPKADGMFPQESIDILKGMGEWMKVNGEAIYGTTASPFAPVSWGRITKKETKGNTILYLHVFDWPKDGKLVTPALSNGLVSVSLLGSNEKIKAKQDNGAVEIKLPDNAPNKIASVVKLEVKGAVGTTGNKTVLKDKMKAGELD</sequence>
<evidence type="ECO:0000256" key="6">
    <source>
        <dbReference type="ARBA" id="ARBA00023295"/>
    </source>
</evidence>
<evidence type="ECO:0000256" key="1">
    <source>
        <dbReference type="ARBA" id="ARBA00004071"/>
    </source>
</evidence>
<dbReference type="AlphaFoldDB" id="A0A5B8UJ04"/>
<dbReference type="InterPro" id="IPR031919">
    <property type="entry name" value="Fucosidase_C"/>
</dbReference>
<evidence type="ECO:0000313" key="11">
    <source>
        <dbReference type="EMBL" id="QEC56139.1"/>
    </source>
</evidence>
<dbReference type="InterPro" id="IPR017853">
    <property type="entry name" value="GH"/>
</dbReference>
<accession>A0A5B8UJ04</accession>
<dbReference type="SMART" id="SM00812">
    <property type="entry name" value="Alpha_L_fucos"/>
    <property type="match status" value="1"/>
</dbReference>
<feature type="signal peptide" evidence="8">
    <location>
        <begin position="1"/>
        <end position="23"/>
    </location>
</feature>
<dbReference type="GO" id="GO:0005764">
    <property type="term" value="C:lysosome"/>
    <property type="evidence" value="ECO:0007669"/>
    <property type="project" value="TreeGrafter"/>
</dbReference>
<evidence type="ECO:0000313" key="12">
    <source>
        <dbReference type="Proteomes" id="UP000321204"/>
    </source>
</evidence>
<dbReference type="PIRSF" id="PIRSF001092">
    <property type="entry name" value="Alpha-L-fucosidase"/>
    <property type="match status" value="1"/>
</dbReference>
<feature type="domain" description="Alpha-L-fucosidase C-terminal" evidence="10">
    <location>
        <begin position="386"/>
        <end position="450"/>
    </location>
</feature>
<dbReference type="PRINTS" id="PR00741">
    <property type="entry name" value="GLHYDRLASE29"/>
</dbReference>
<dbReference type="OrthoDB" id="107551at2"/>
<dbReference type="PANTHER" id="PTHR10030:SF37">
    <property type="entry name" value="ALPHA-L-FUCOSIDASE-RELATED"/>
    <property type="match status" value="1"/>
</dbReference>
<evidence type="ECO:0000256" key="7">
    <source>
        <dbReference type="PIRSR" id="PIRSR001092-1"/>
    </source>
</evidence>
<evidence type="ECO:0000256" key="5">
    <source>
        <dbReference type="ARBA" id="ARBA00022801"/>
    </source>
</evidence>
<keyword evidence="6" id="KW-0326">Glycosidase</keyword>
<evidence type="ECO:0000256" key="2">
    <source>
        <dbReference type="ARBA" id="ARBA00007951"/>
    </source>
</evidence>